<comment type="caution">
    <text evidence="2">The sequence shown here is derived from an EMBL/GenBank/DDBJ whole genome shotgun (WGS) entry which is preliminary data.</text>
</comment>
<dbReference type="InterPro" id="IPR025665">
    <property type="entry name" value="Beta-barrel_OMP_2"/>
</dbReference>
<dbReference type="EMBL" id="JAAGVY010000015">
    <property type="protein sequence ID" value="NEN23748.1"/>
    <property type="molecule type" value="Genomic_DNA"/>
</dbReference>
<protein>
    <submittedName>
        <fullName evidence="2">PorT family protein</fullName>
    </submittedName>
</protein>
<feature type="domain" description="Outer membrane protein beta-barrel" evidence="1">
    <location>
        <begin position="29"/>
        <end position="175"/>
    </location>
</feature>
<evidence type="ECO:0000259" key="1">
    <source>
        <dbReference type="Pfam" id="PF13568"/>
    </source>
</evidence>
<name>A0A7K3WQI6_9FLAO</name>
<proteinExistence type="predicted"/>
<evidence type="ECO:0000313" key="2">
    <source>
        <dbReference type="EMBL" id="NEN23748.1"/>
    </source>
</evidence>
<dbReference type="RefSeq" id="WP_163285144.1">
    <property type="nucleotide sequence ID" value="NZ_JAAGVY010000015.1"/>
</dbReference>
<dbReference type="Pfam" id="PF13568">
    <property type="entry name" value="OMP_b-brl_2"/>
    <property type="match status" value="1"/>
</dbReference>
<keyword evidence="3" id="KW-1185">Reference proteome</keyword>
<dbReference type="AlphaFoldDB" id="A0A7K3WQI6"/>
<accession>A0A7K3WQI6</accession>
<organism evidence="2 3">
    <name type="scientific">Cryomorpha ignava</name>
    <dbReference type="NCBI Taxonomy" id="101383"/>
    <lineage>
        <taxon>Bacteria</taxon>
        <taxon>Pseudomonadati</taxon>
        <taxon>Bacteroidota</taxon>
        <taxon>Flavobacteriia</taxon>
        <taxon>Flavobacteriales</taxon>
        <taxon>Cryomorphaceae</taxon>
        <taxon>Cryomorpha</taxon>
    </lineage>
</organism>
<gene>
    <name evidence="2" type="ORF">G3O08_09570</name>
</gene>
<evidence type="ECO:0000313" key="3">
    <source>
        <dbReference type="Proteomes" id="UP000486602"/>
    </source>
</evidence>
<sequence>MKHFQLVLLFSFTSILVNGQSTHSLDFNRFGLRAGANFAHINFSKGEPPADTKTTWQPGLVAGVYIAMPISNKLAIQPEYLFSQMNSAVKENDVLIKLNYLSLPVFLKFQLTEQLALMAGPQFDLLISADGNFGTSQKLTHDVEESSIAATVGLELTLYKTFAMSGRYMQGLNHIGIKQSGTVQEFKFEMVQISASFSF</sequence>
<dbReference type="Proteomes" id="UP000486602">
    <property type="component" value="Unassembled WGS sequence"/>
</dbReference>
<reference evidence="2 3" key="1">
    <citation type="submission" date="2020-02" db="EMBL/GenBank/DDBJ databases">
        <title>Out from the shadows clarifying the taxonomy of the family Cryomorphaceae and related taxa by utilizing the GTDB taxonomic framework.</title>
        <authorList>
            <person name="Bowman J.P."/>
        </authorList>
    </citation>
    <scope>NUCLEOTIDE SEQUENCE [LARGE SCALE GENOMIC DNA]</scope>
    <source>
        <strain evidence="2 3">QSSC 1-22</strain>
    </source>
</reference>